<protein>
    <recommendedName>
        <fullName evidence="9">Dihydroxyacetone kinase</fullName>
    </recommendedName>
</protein>
<dbReference type="PANTHER" id="PTHR28629:SF4">
    <property type="entry name" value="TRIOKINASE_FMN CYCLASE"/>
    <property type="match status" value="1"/>
</dbReference>
<dbReference type="PROSITE" id="PS51481">
    <property type="entry name" value="DHAK"/>
    <property type="match status" value="1"/>
</dbReference>
<dbReference type="Gene3D" id="1.25.40.340">
    <property type="match status" value="1"/>
</dbReference>
<dbReference type="GO" id="GO:0005829">
    <property type="term" value="C:cytosol"/>
    <property type="evidence" value="ECO:0007669"/>
    <property type="project" value="TreeGrafter"/>
</dbReference>
<dbReference type="SMART" id="SM01120">
    <property type="entry name" value="Dak2"/>
    <property type="match status" value="1"/>
</dbReference>
<dbReference type="NCBIfam" id="NF011049">
    <property type="entry name" value="PRK14479.1"/>
    <property type="match status" value="1"/>
</dbReference>
<organism evidence="8">
    <name type="scientific">Grammatophora oceanica</name>
    <dbReference type="NCBI Taxonomy" id="210454"/>
    <lineage>
        <taxon>Eukaryota</taxon>
        <taxon>Sar</taxon>
        <taxon>Stramenopiles</taxon>
        <taxon>Ochrophyta</taxon>
        <taxon>Bacillariophyta</taxon>
        <taxon>Fragilariophyceae</taxon>
        <taxon>Fragilariophycidae</taxon>
        <taxon>Rhabdonematales</taxon>
        <taxon>Grammatophoraceae</taxon>
        <taxon>Grammatophora</taxon>
    </lineage>
</organism>
<evidence type="ECO:0000256" key="1">
    <source>
        <dbReference type="ARBA" id="ARBA00008757"/>
    </source>
</evidence>
<sequence>MPKPKKIINDPENAVAEFIQGLLAQFPNTLTQLSGQDVILKKNLTPQVQLLSGGGSGHEPSHAGWIGEGMLSGAILGGIFASPSVAAVLSAVRNVSAYSDKSPVLLVVKNYTGDRLNFAMACEKANMEGIQCAMVVVADDCALERFKGITGARGVAGTVLVHKIAGAAAAKGKSLDEVVVLAKEACSRMGTLGVALDAVTVPGAAQINDRLDDETIEIGLGIHGEAGMRQSPLLSADELSKEMLDSILKYGREENGSIVPMWNKGDEVCLLVNNLGGTSNFEMSILANSAIKILEGTYEVKVGRVAVGSFMTSFDMHGASLTVLNLAGASSDLVECLDATTSAPAWTAVEYYDPSTPRGQPLEAVKVAEVAATASNLPPADEWSESDAAALLKKAAEALAAAEPLLTKYDTIVGDGDCGITMKRGATKVMEEGVVSTSHPVTMFAQLADAVSASMGGTSGVLLELMFRKMSSTLSRCDKIASSDLAKAFEAGVEAVSLYGGATVGARTMLDSLVPAAASLVATGSIPEAAQKAKEGADSTASMMQASAGRSNYLSEETLSGTPDPGAVAVATVLEALSA</sequence>
<keyword evidence="2" id="KW-0808">Transferase</keyword>
<feature type="domain" description="DhaK" evidence="7">
    <location>
        <begin position="10"/>
        <end position="346"/>
    </location>
</feature>
<dbReference type="GO" id="GO:0005524">
    <property type="term" value="F:ATP binding"/>
    <property type="evidence" value="ECO:0007669"/>
    <property type="project" value="UniProtKB-KW"/>
</dbReference>
<dbReference type="InterPro" id="IPR004007">
    <property type="entry name" value="DhaL_dom"/>
</dbReference>
<reference evidence="8" key="1">
    <citation type="submission" date="2021-01" db="EMBL/GenBank/DDBJ databases">
        <authorList>
            <person name="Corre E."/>
            <person name="Pelletier E."/>
            <person name="Niang G."/>
            <person name="Scheremetjew M."/>
            <person name="Finn R."/>
            <person name="Kale V."/>
            <person name="Holt S."/>
            <person name="Cochrane G."/>
            <person name="Meng A."/>
            <person name="Brown T."/>
            <person name="Cohen L."/>
        </authorList>
    </citation>
    <scope>NUCLEOTIDE SEQUENCE</scope>
    <source>
        <strain evidence="8">CCMP 410</strain>
    </source>
</reference>
<dbReference type="Gene3D" id="3.40.50.10440">
    <property type="entry name" value="Dihydroxyacetone kinase, domain 1"/>
    <property type="match status" value="1"/>
</dbReference>
<dbReference type="GO" id="GO:0019563">
    <property type="term" value="P:glycerol catabolic process"/>
    <property type="evidence" value="ECO:0007669"/>
    <property type="project" value="TreeGrafter"/>
</dbReference>
<accession>A0A7S1VKK0</accession>
<dbReference type="InterPro" id="IPR004006">
    <property type="entry name" value="DhaK_dom"/>
</dbReference>
<dbReference type="Pfam" id="PF02733">
    <property type="entry name" value="Dak1"/>
    <property type="match status" value="1"/>
</dbReference>
<dbReference type="FunFam" id="1.25.40.340:FF:000002">
    <property type="entry name" value="Dihydroxyacetone kinase, L subunit"/>
    <property type="match status" value="1"/>
</dbReference>
<evidence type="ECO:0000259" key="7">
    <source>
        <dbReference type="PROSITE" id="PS51481"/>
    </source>
</evidence>
<keyword evidence="4" id="KW-0418">Kinase</keyword>
<evidence type="ECO:0000256" key="5">
    <source>
        <dbReference type="ARBA" id="ARBA00022840"/>
    </source>
</evidence>
<dbReference type="InterPro" id="IPR050861">
    <property type="entry name" value="Dihydroxyacetone_Kinase"/>
</dbReference>
<dbReference type="SUPFAM" id="SSF101473">
    <property type="entry name" value="DhaL-like"/>
    <property type="match status" value="1"/>
</dbReference>
<evidence type="ECO:0000256" key="3">
    <source>
        <dbReference type="ARBA" id="ARBA00022741"/>
    </source>
</evidence>
<keyword evidence="5" id="KW-0067">ATP-binding</keyword>
<evidence type="ECO:0008006" key="9">
    <source>
        <dbReference type="Google" id="ProtNLM"/>
    </source>
</evidence>
<proteinExistence type="inferred from homology"/>
<dbReference type="GO" id="GO:0004371">
    <property type="term" value="F:glycerone kinase activity"/>
    <property type="evidence" value="ECO:0007669"/>
    <property type="project" value="InterPro"/>
</dbReference>
<dbReference type="AlphaFoldDB" id="A0A7S1VKK0"/>
<dbReference type="SUPFAM" id="SSF82549">
    <property type="entry name" value="DAK1/DegV-like"/>
    <property type="match status" value="1"/>
</dbReference>
<dbReference type="InterPro" id="IPR036117">
    <property type="entry name" value="DhaL_dom_sf"/>
</dbReference>
<dbReference type="FunFam" id="3.30.1180.20:FF:000001">
    <property type="entry name" value="Dihydroxyacetone kinase 1"/>
    <property type="match status" value="1"/>
</dbReference>
<feature type="domain" description="DhaL" evidence="6">
    <location>
        <begin position="386"/>
        <end position="579"/>
    </location>
</feature>
<evidence type="ECO:0000256" key="2">
    <source>
        <dbReference type="ARBA" id="ARBA00022679"/>
    </source>
</evidence>
<dbReference type="EMBL" id="HBGK01043266">
    <property type="protein sequence ID" value="CAD9302892.1"/>
    <property type="molecule type" value="Transcribed_RNA"/>
</dbReference>
<gene>
    <name evidence="8" type="ORF">GOCE00092_LOCUS22709</name>
</gene>
<evidence type="ECO:0000256" key="4">
    <source>
        <dbReference type="ARBA" id="ARBA00022777"/>
    </source>
</evidence>
<dbReference type="Gene3D" id="3.30.1180.20">
    <property type="entry name" value="Dihydroxyacetone kinase, domain 2"/>
    <property type="match status" value="1"/>
</dbReference>
<keyword evidence="3" id="KW-0547">Nucleotide-binding</keyword>
<dbReference type="Pfam" id="PF02734">
    <property type="entry name" value="Dak2"/>
    <property type="match status" value="1"/>
</dbReference>
<dbReference type="PANTHER" id="PTHR28629">
    <property type="entry name" value="TRIOKINASE/FMN CYCLASE"/>
    <property type="match status" value="1"/>
</dbReference>
<dbReference type="PROSITE" id="PS51480">
    <property type="entry name" value="DHAL"/>
    <property type="match status" value="1"/>
</dbReference>
<evidence type="ECO:0000259" key="6">
    <source>
        <dbReference type="PROSITE" id="PS51480"/>
    </source>
</evidence>
<evidence type="ECO:0000313" key="8">
    <source>
        <dbReference type="EMBL" id="CAD9302892.1"/>
    </source>
</evidence>
<name>A0A7S1VKK0_9STRA</name>
<comment type="similarity">
    <text evidence="1">Belongs to the dihydroxyacetone kinase (DAK) family.</text>
</comment>
<dbReference type="FunFam" id="3.40.50.10440:FF:000001">
    <property type="entry name" value="Dihydroxyacetone kinase, DhaK subunit"/>
    <property type="match status" value="1"/>
</dbReference>